<keyword evidence="3" id="KW-0808">Transferase</keyword>
<dbReference type="FunFam" id="3.40.50.2000:FF:000120">
    <property type="entry name" value="UDP-glycosyltransferase 76C1"/>
    <property type="match status" value="1"/>
</dbReference>
<dbReference type="InParanoid" id="A0A061GWT5"/>
<name>A0A061GWT5_THECC</name>
<dbReference type="GO" id="GO:0080043">
    <property type="term" value="F:quercetin 3-O-glucosyltransferase activity"/>
    <property type="evidence" value="ECO:0000318"/>
    <property type="project" value="GO_Central"/>
</dbReference>
<dbReference type="eggNOG" id="KOG1192">
    <property type="taxonomic scope" value="Eukaryota"/>
</dbReference>
<dbReference type="OMA" id="TEEDKCI"/>
<dbReference type="GO" id="GO:0080044">
    <property type="term" value="F:quercetin 7-O-glucosyltransferase activity"/>
    <property type="evidence" value="ECO:0000318"/>
    <property type="project" value="GO_Central"/>
</dbReference>
<dbReference type="FunFam" id="3.40.50.2000:FF:000040">
    <property type="entry name" value="UDP-glycosyltransferase 76C1"/>
    <property type="match status" value="1"/>
</dbReference>
<proteinExistence type="inferred from homology"/>
<dbReference type="EMBL" id="CM001887">
    <property type="protein sequence ID" value="EOY33883.1"/>
    <property type="molecule type" value="Genomic_DNA"/>
</dbReference>
<evidence type="ECO:0000256" key="2">
    <source>
        <dbReference type="ARBA" id="ARBA00022676"/>
    </source>
</evidence>
<dbReference type="Gene3D" id="3.40.50.2000">
    <property type="entry name" value="Glycogen Phosphorylase B"/>
    <property type="match status" value="2"/>
</dbReference>
<keyword evidence="2" id="KW-0328">Glycosyltransferase</keyword>
<sequence length="450" mass="49891">MEKQQKSGHLVFVLYPFQGHITPMLQLATILHSKGFSISIVHPELNSPDPSNHPEFTFISISDKLTESEVSDGDIASLMLSLNKNCAAPFQQCMKKILHQKDSHDHAAGILYDTLMYCAQTVADDLKLPGISVGTSAAATLLLYPAFPHLDGKDSISEIEMPELQSLQLQHMRALLLQNPTDAMTEVRAAMTNGTKSSSAIIVNTIHFLEQAALSKVREYFPAPIFTIGPFHKFAPTICSSILMEDANCISWLNKQASKSVIYVSFGSLASIDEQALIETAWGLANSKQPFLWVIRPGFVRGSEWIESLPNGFQESLGERGCIVKWAPQKEVLAHCAVGGFWSHCGWNSTIESICEGVPMLCKPFFGDQVLNSNYICHVWRVGLELQNKLERGNIEGAIKKLMVDMEGEEIRKKAMDLKEKADLCLREGGSSCCSLNELTKQIYSFDYKT</sequence>
<keyword evidence="5" id="KW-1185">Reference proteome</keyword>
<dbReference type="Gramene" id="EOY33883">
    <property type="protein sequence ID" value="EOY33883"/>
    <property type="gene ID" value="TCM_041725"/>
</dbReference>
<dbReference type="PANTHER" id="PTHR11926:SF1047">
    <property type="entry name" value="UDP-GLUCOSE IRIDOID GLUCOSYLTRANSFERASE-LIKE ISOFORM X1"/>
    <property type="match status" value="1"/>
</dbReference>
<dbReference type="GO" id="GO:0005737">
    <property type="term" value="C:cytoplasm"/>
    <property type="evidence" value="ECO:0000318"/>
    <property type="project" value="GO_Central"/>
</dbReference>
<dbReference type="HOGENOM" id="CLU_001724_0_0_1"/>
<evidence type="ECO:0000313" key="5">
    <source>
        <dbReference type="Proteomes" id="UP000026915"/>
    </source>
</evidence>
<dbReference type="CDD" id="cd03784">
    <property type="entry name" value="GT1_Gtf-like"/>
    <property type="match status" value="1"/>
</dbReference>
<protein>
    <submittedName>
        <fullName evidence="4">UGT protein</fullName>
    </submittedName>
</protein>
<gene>
    <name evidence="4" type="ORF">TCM_041725</name>
</gene>
<evidence type="ECO:0000313" key="4">
    <source>
        <dbReference type="EMBL" id="EOY33883.1"/>
    </source>
</evidence>
<evidence type="ECO:0000256" key="3">
    <source>
        <dbReference type="ARBA" id="ARBA00022679"/>
    </source>
</evidence>
<reference evidence="4 5" key="1">
    <citation type="journal article" date="2013" name="Genome Biol.">
        <title>The genome sequence of the most widely cultivated cacao type and its use to identify candidate genes regulating pod color.</title>
        <authorList>
            <person name="Motamayor J.C."/>
            <person name="Mockaitis K."/>
            <person name="Schmutz J."/>
            <person name="Haiminen N."/>
            <person name="Iii D.L."/>
            <person name="Cornejo O."/>
            <person name="Findley S.D."/>
            <person name="Zheng P."/>
            <person name="Utro F."/>
            <person name="Royaert S."/>
            <person name="Saski C."/>
            <person name="Jenkins J."/>
            <person name="Podicheti R."/>
            <person name="Zhao M."/>
            <person name="Scheffler B.E."/>
            <person name="Stack J.C."/>
            <person name="Feltus F.A."/>
            <person name="Mustiga G.M."/>
            <person name="Amores F."/>
            <person name="Phillips W."/>
            <person name="Marelli J.P."/>
            <person name="May G.D."/>
            <person name="Shapiro H."/>
            <person name="Ma J."/>
            <person name="Bustamante C.D."/>
            <person name="Schnell R.J."/>
            <person name="Main D."/>
            <person name="Gilbert D."/>
            <person name="Parida L."/>
            <person name="Kuhn D.N."/>
        </authorList>
    </citation>
    <scope>NUCLEOTIDE SEQUENCE [LARGE SCALE GENOMIC DNA]</scope>
    <source>
        <strain evidence="5">cv. Matina 1-6</strain>
    </source>
</reference>
<dbReference type="Proteomes" id="UP000026915">
    <property type="component" value="Chromosome 9"/>
</dbReference>
<dbReference type="Pfam" id="PF00201">
    <property type="entry name" value="UDPGT"/>
    <property type="match status" value="1"/>
</dbReference>
<organism evidence="4 5">
    <name type="scientific">Theobroma cacao</name>
    <name type="common">Cacao</name>
    <name type="synonym">Cocoa</name>
    <dbReference type="NCBI Taxonomy" id="3641"/>
    <lineage>
        <taxon>Eukaryota</taxon>
        <taxon>Viridiplantae</taxon>
        <taxon>Streptophyta</taxon>
        <taxon>Embryophyta</taxon>
        <taxon>Tracheophyta</taxon>
        <taxon>Spermatophyta</taxon>
        <taxon>Magnoliopsida</taxon>
        <taxon>eudicotyledons</taxon>
        <taxon>Gunneridae</taxon>
        <taxon>Pentapetalae</taxon>
        <taxon>rosids</taxon>
        <taxon>malvids</taxon>
        <taxon>Malvales</taxon>
        <taxon>Malvaceae</taxon>
        <taxon>Byttnerioideae</taxon>
        <taxon>Theobroma</taxon>
    </lineage>
</organism>
<dbReference type="AlphaFoldDB" id="A0A061GWT5"/>
<dbReference type="InterPro" id="IPR002213">
    <property type="entry name" value="UDP_glucos_trans"/>
</dbReference>
<dbReference type="PANTHER" id="PTHR11926">
    <property type="entry name" value="GLUCOSYL/GLUCURONOSYL TRANSFERASES"/>
    <property type="match status" value="1"/>
</dbReference>
<evidence type="ECO:0000256" key="1">
    <source>
        <dbReference type="ARBA" id="ARBA00009995"/>
    </source>
</evidence>
<dbReference type="SUPFAM" id="SSF53756">
    <property type="entry name" value="UDP-Glycosyltransferase/glycogen phosphorylase"/>
    <property type="match status" value="1"/>
</dbReference>
<accession>A0A061GWT5</accession>
<comment type="similarity">
    <text evidence="1">Belongs to the UDP-glycosyltransferase family.</text>
</comment>